<protein>
    <submittedName>
        <fullName evidence="2">Uncharacterized protein</fullName>
    </submittedName>
</protein>
<dbReference type="EMBL" id="ABFK02000016">
    <property type="protein sequence ID" value="EDS04277.1"/>
    <property type="molecule type" value="Genomic_DNA"/>
</dbReference>
<name>B0MTT7_9BACT</name>
<reference evidence="2" key="2">
    <citation type="submission" date="2013-09" db="EMBL/GenBank/DDBJ databases">
        <title>Draft genome sequence of Alistipes putredinis (DSM 17216).</title>
        <authorList>
            <person name="Sudarsanam P."/>
            <person name="Ley R."/>
            <person name="Guruge J."/>
            <person name="Turnbaugh P.J."/>
            <person name="Mahowald M."/>
            <person name="Liep D."/>
            <person name="Gordon J."/>
        </authorList>
    </citation>
    <scope>NUCLEOTIDE SEQUENCE</scope>
    <source>
        <strain evidence="2">DSM 17216</strain>
    </source>
</reference>
<gene>
    <name evidence="2" type="ORF">ALIPUT_00148</name>
</gene>
<evidence type="ECO:0000256" key="1">
    <source>
        <dbReference type="SAM" id="MobiDB-lite"/>
    </source>
</evidence>
<comment type="caution">
    <text evidence="2">The sequence shown here is derived from an EMBL/GenBank/DDBJ whole genome shotgun (WGS) entry which is preliminary data.</text>
</comment>
<proteinExistence type="predicted"/>
<dbReference type="HOGENOM" id="CLU_3246243_0_0_10"/>
<evidence type="ECO:0000313" key="2">
    <source>
        <dbReference type="EMBL" id="EDS04277.1"/>
    </source>
</evidence>
<evidence type="ECO:0000313" key="3">
    <source>
        <dbReference type="Proteomes" id="UP000005819"/>
    </source>
</evidence>
<dbReference type="AlphaFoldDB" id="B0MTT7"/>
<organism evidence="2 3">
    <name type="scientific">Alistipes putredinis DSM 17216</name>
    <dbReference type="NCBI Taxonomy" id="445970"/>
    <lineage>
        <taxon>Bacteria</taxon>
        <taxon>Pseudomonadati</taxon>
        <taxon>Bacteroidota</taxon>
        <taxon>Bacteroidia</taxon>
        <taxon>Bacteroidales</taxon>
        <taxon>Rikenellaceae</taxon>
        <taxon>Alistipes</taxon>
    </lineage>
</organism>
<dbReference type="Proteomes" id="UP000005819">
    <property type="component" value="Unassembled WGS sequence"/>
</dbReference>
<feature type="region of interest" description="Disordered" evidence="1">
    <location>
        <begin position="1"/>
        <end position="30"/>
    </location>
</feature>
<reference evidence="2" key="1">
    <citation type="submission" date="2007-10" db="EMBL/GenBank/DDBJ databases">
        <authorList>
            <person name="Fulton L."/>
            <person name="Clifton S."/>
            <person name="Fulton B."/>
            <person name="Xu J."/>
            <person name="Minx P."/>
            <person name="Pepin K.H."/>
            <person name="Johnson M."/>
            <person name="Thiruvilangam P."/>
            <person name="Bhonagiri V."/>
            <person name="Nash W.E."/>
            <person name="Mardis E.R."/>
            <person name="Wilson R.K."/>
        </authorList>
    </citation>
    <scope>NUCLEOTIDE SEQUENCE [LARGE SCALE GENOMIC DNA]</scope>
    <source>
        <strain evidence="2">DSM 17216</strain>
    </source>
</reference>
<accession>B0MTT7</accession>
<sequence length="42" mass="4781">MQNKNTVSIGIGKGHVKMRGPDKSGPRIFFTSENNNKQRLFF</sequence>
<keyword evidence="3" id="KW-1185">Reference proteome</keyword>